<organism evidence="1 2">
    <name type="scientific">Paenibacillus ginsengarvi</name>
    <dbReference type="NCBI Taxonomy" id="400777"/>
    <lineage>
        <taxon>Bacteria</taxon>
        <taxon>Bacillati</taxon>
        <taxon>Bacillota</taxon>
        <taxon>Bacilli</taxon>
        <taxon>Bacillales</taxon>
        <taxon>Paenibacillaceae</taxon>
        <taxon>Paenibacillus</taxon>
    </lineage>
</organism>
<dbReference type="EMBL" id="RBAH01000018">
    <property type="protein sequence ID" value="RKN78924.1"/>
    <property type="molecule type" value="Genomic_DNA"/>
</dbReference>
<gene>
    <name evidence="1" type="ORF">D7M11_22935</name>
</gene>
<dbReference type="OrthoDB" id="9134286at2"/>
<dbReference type="RefSeq" id="WP_120749592.1">
    <property type="nucleotide sequence ID" value="NZ_RBAH01000018.1"/>
</dbReference>
<sequence length="124" mass="14671">MNRRKELVEQYKEMKTEAGVYQFRNTANGKVWITSTNNFRSINGKRMMLDMGSHPCKELQADWKQHGADAFVIEILEQLKQNDNESVYYDLKKELRKLEDKWMEQIRPFGERGYHGPEVNGAEQ</sequence>
<protein>
    <submittedName>
        <fullName evidence="1">GIY-YIG nuclease family protein</fullName>
    </submittedName>
</protein>
<proteinExistence type="predicted"/>
<dbReference type="CDD" id="cd10451">
    <property type="entry name" value="GIY-YIG_LuxR_like"/>
    <property type="match status" value="1"/>
</dbReference>
<evidence type="ECO:0000313" key="2">
    <source>
        <dbReference type="Proteomes" id="UP000282311"/>
    </source>
</evidence>
<comment type="caution">
    <text evidence="1">The sequence shown here is derived from an EMBL/GenBank/DDBJ whole genome shotgun (WGS) entry which is preliminary data.</text>
</comment>
<keyword evidence="2" id="KW-1185">Reference proteome</keyword>
<dbReference type="SUPFAM" id="SSF82771">
    <property type="entry name" value="GIY-YIG endonuclease"/>
    <property type="match status" value="1"/>
</dbReference>
<dbReference type="AlphaFoldDB" id="A0A3B0C3E1"/>
<reference evidence="1 2" key="1">
    <citation type="journal article" date="2007" name="Int. J. Syst. Evol. Microbiol.">
        <title>Paenibacillus ginsengarvi sp. nov., isolated from soil from ginseng cultivation.</title>
        <authorList>
            <person name="Yoon M.H."/>
            <person name="Ten L.N."/>
            <person name="Im W.T."/>
        </authorList>
    </citation>
    <scope>NUCLEOTIDE SEQUENCE [LARGE SCALE GENOMIC DNA]</scope>
    <source>
        <strain evidence="1 2">KCTC 13059</strain>
    </source>
</reference>
<dbReference type="Gene3D" id="3.40.1440.10">
    <property type="entry name" value="GIY-YIG endonuclease"/>
    <property type="match status" value="1"/>
</dbReference>
<name>A0A3B0C3E1_9BACL</name>
<dbReference type="Proteomes" id="UP000282311">
    <property type="component" value="Unassembled WGS sequence"/>
</dbReference>
<accession>A0A3B0C3E1</accession>
<dbReference type="InterPro" id="IPR035901">
    <property type="entry name" value="GIY-YIG_endonuc_sf"/>
</dbReference>
<evidence type="ECO:0000313" key="1">
    <source>
        <dbReference type="EMBL" id="RKN78924.1"/>
    </source>
</evidence>